<accession>A0A1F6NW55</accession>
<dbReference type="AlphaFoldDB" id="A0A1F6NW55"/>
<evidence type="ECO:0000313" key="3">
    <source>
        <dbReference type="Proteomes" id="UP000177907"/>
    </source>
</evidence>
<organism evidence="2 3">
    <name type="scientific">Candidatus Magasanikbacteria bacterium RIFOXYC2_FULL_42_28</name>
    <dbReference type="NCBI Taxonomy" id="1798704"/>
    <lineage>
        <taxon>Bacteria</taxon>
        <taxon>Candidatus Magasanikiibacteriota</taxon>
    </lineage>
</organism>
<evidence type="ECO:0000313" key="2">
    <source>
        <dbReference type="EMBL" id="OGH88111.1"/>
    </source>
</evidence>
<comment type="caution">
    <text evidence="2">The sequence shown here is derived from an EMBL/GenBank/DDBJ whole genome shotgun (WGS) entry which is preliminary data.</text>
</comment>
<gene>
    <name evidence="2" type="ORF">A3J93_04040</name>
</gene>
<sequence length="1058" mass="118654">MIRGEGGRPIFEQNQGDNSSVADFDAITIRADLRRRSQELRINSLNIIEPHITPAMRAYHEKISALVKREADGTELVEAGADVATQISVLEQKAVEKAGLFPDLSALLEARAVKLIMASGIDPQPAITKTKKYLADSADTAKTSPASLLPDAIMVGVQKKLVEQKTMPTPEQVAKLALTNKKLLADYALALPESERPEFLALIPDDARREVSIILDENLSGVLRQSIVEKDSADDKQRKDARLRIFNEMKQTLQDSKISDKKLAAALARSFGNLGGDARLLLLELARDEMEEVRLDTDKEQNYLPHIIGVLMKEFDDWRVNDIALQLVGDSRTPAPVVRAIFHKLVKRGYIPNDAGAWWNECDKKYESEIVSVGAPTASGFLGRIFGKTETKPTETVKQKVKFADNKKWQTDCANRLVLLQKIIADLGVLPSRDILEFLDDASRWQNASLDKRVEIIKESQTEFDQANSQCELVAMLAQDERKAMIYYLLHGGDDRFNLINNYSFDKFKEMLKLIADLRVHEQPIKMFETALQKGGLKPEEITALVARLRAGHFPLDKPGQDSQIASFEVSENAAVKNANTEIGQVLGRDQLGVVLLFPMYREYLDQDNSADAQKFIQQMTTAATFAERLALLNEIEKAYPDWQKRAKTDLEENWRALGEKMVLEVSLEQVFSGVAVPVRGDELIPRLDSKRLDLKKMKKDLLVALRGGNEKLDKIRQELRKKIKARDGLMVGLEKQTDPGQRDKLQGKIDSLNQEIKNLEQQKSIATDAKVSERFTHLSKAEKDAEIERIGQEIIAITEKSPSAIFTYLTLQVLGEERLREQDTELITEMESHLQGPFQTIQDYLTYQPTGREQTEKKNQRVNLRWADKQERLMSMVRFADSKICCFSSCNYEMRVQHDTSNKYWVASINADPMSFVISMEVPQGVTPVEGKQLKSTENLGFIFGSFAVDEGGQLGVMLNGIYYAPGIEDSLQVAAIMDKVEAMLVGLPIKTVAIASQHGGSIKLPEGFTSGSVELTRLRALDSGNGRPETKVYDDMGTGSGLNSQRIYNNLWHKEK</sequence>
<dbReference type="STRING" id="1798704.A3J93_04040"/>
<dbReference type="EMBL" id="MFQZ01000006">
    <property type="protein sequence ID" value="OGH88111.1"/>
    <property type="molecule type" value="Genomic_DNA"/>
</dbReference>
<reference evidence="2 3" key="1">
    <citation type="journal article" date="2016" name="Nat. Commun.">
        <title>Thousands of microbial genomes shed light on interconnected biogeochemical processes in an aquifer system.</title>
        <authorList>
            <person name="Anantharaman K."/>
            <person name="Brown C.T."/>
            <person name="Hug L.A."/>
            <person name="Sharon I."/>
            <person name="Castelle C.J."/>
            <person name="Probst A.J."/>
            <person name="Thomas B.C."/>
            <person name="Singh A."/>
            <person name="Wilkins M.J."/>
            <person name="Karaoz U."/>
            <person name="Brodie E.L."/>
            <person name="Williams K.H."/>
            <person name="Hubbard S.S."/>
            <person name="Banfield J.F."/>
        </authorList>
    </citation>
    <scope>NUCLEOTIDE SEQUENCE [LARGE SCALE GENOMIC DNA]</scope>
</reference>
<protein>
    <submittedName>
        <fullName evidence="2">Uncharacterized protein</fullName>
    </submittedName>
</protein>
<proteinExistence type="predicted"/>
<name>A0A1F6NW55_9BACT</name>
<keyword evidence="1" id="KW-0175">Coiled coil</keyword>
<dbReference type="Proteomes" id="UP000177907">
    <property type="component" value="Unassembled WGS sequence"/>
</dbReference>
<evidence type="ECO:0000256" key="1">
    <source>
        <dbReference type="SAM" id="Coils"/>
    </source>
</evidence>
<feature type="coiled-coil region" evidence="1">
    <location>
        <begin position="743"/>
        <end position="770"/>
    </location>
</feature>